<dbReference type="NCBIfam" id="TIGR02914">
    <property type="entry name" value="EpsI_fam"/>
    <property type="match status" value="1"/>
</dbReference>
<dbReference type="InterPro" id="IPR014263">
    <property type="entry name" value="Methanolan_biosynth_EpsI"/>
</dbReference>
<proteinExistence type="predicted"/>
<feature type="domain" description="Methanolan biosynthesis EpsI" evidence="1">
    <location>
        <begin position="11"/>
        <end position="212"/>
    </location>
</feature>
<dbReference type="AlphaFoldDB" id="A0A2I2MDX2"/>
<reference evidence="2" key="1">
    <citation type="submission" date="2017-12" db="EMBL/GenBank/DDBJ databases">
        <authorList>
            <consortium name="SysMetEx"/>
        </authorList>
    </citation>
    <scope>NUCLEOTIDE SEQUENCE</scope>
    <source>
        <strain evidence="2">Pb_238</strain>
    </source>
</reference>
<evidence type="ECO:0000313" key="2">
    <source>
        <dbReference type="EMBL" id="SOU91915.1"/>
    </source>
</evidence>
<name>A0A2I2MDX2_9BACT</name>
<accession>A0A2I2MDX2</accession>
<gene>
    <name evidence="2" type="ORF">LFTS_00535</name>
</gene>
<protein>
    <submittedName>
        <fullName evidence="2">EpsI family protein</fullName>
    </submittedName>
</protein>
<evidence type="ECO:0000259" key="1">
    <source>
        <dbReference type="Pfam" id="PF11984"/>
    </source>
</evidence>
<dbReference type="EMBL" id="LT966316">
    <property type="protein sequence ID" value="SOU91915.1"/>
    <property type="molecule type" value="Genomic_DNA"/>
</dbReference>
<dbReference type="Pfam" id="PF11984">
    <property type="entry name" value="DUF3485"/>
    <property type="match status" value="1"/>
</dbReference>
<dbReference type="RefSeq" id="WP_236625235.1">
    <property type="nucleotide sequence ID" value="NZ_JBPKCJ010000001.1"/>
</dbReference>
<organism evidence="2">
    <name type="scientific">Leptospirillum ferriphilum</name>
    <dbReference type="NCBI Taxonomy" id="178606"/>
    <lineage>
        <taxon>Bacteria</taxon>
        <taxon>Pseudomonadati</taxon>
        <taxon>Nitrospirota</taxon>
        <taxon>Nitrospiria</taxon>
        <taxon>Nitrospirales</taxon>
        <taxon>Nitrospiraceae</taxon>
        <taxon>Leptospirillum</taxon>
    </lineage>
</organism>
<sequence precursor="true">MSPRLRNMLLSSALMLAGLVLVGRLDSEGAIPSHLPLASFPDRVGEWTGVRLPLDQKTRALLNADGYASVLYTDRPGDPGLLFFSVYYAQQTAEKNIHSPANCLPSSGWAILSHKVVSLPLNGRGLPPVDVNYNVIQKGLEKQLVLYWYQERGHIFANEYRGRVYLIEDALLLHRTDGALVRVSMPVTHSVEETFKKEARFLENLSPLLGRYIPGSSRPVEVAARSGQVNLAGGDHP</sequence>